<protein>
    <submittedName>
        <fullName evidence="1">Uncharacterized protein</fullName>
    </submittedName>
</protein>
<evidence type="ECO:0000313" key="1">
    <source>
        <dbReference type="EMBL" id="ABC19970.1"/>
    </source>
</evidence>
<proteinExistence type="predicted"/>
<dbReference type="KEGG" id="mta:Moth_1668"/>
<dbReference type="EMBL" id="CP000232">
    <property type="protein sequence ID" value="ABC19970.1"/>
    <property type="molecule type" value="Genomic_DNA"/>
</dbReference>
<dbReference type="HOGENOM" id="CLU_075078_0_0_9"/>
<dbReference type="eggNOG" id="ENOG502ZPXP">
    <property type="taxonomic scope" value="Bacteria"/>
</dbReference>
<reference evidence="1" key="1">
    <citation type="submission" date="2005-12" db="EMBL/GenBank/DDBJ databases">
        <title>Complete sequence of Moorella thermoacetica ATCC 39073.</title>
        <authorList>
            <consortium name="US DOE Joint Genome Institute"/>
            <person name="Copeland A."/>
            <person name="Lucas S."/>
            <person name="Lapidus A."/>
            <person name="Barry K."/>
            <person name="Detter J.C."/>
            <person name="Glavina T."/>
            <person name="Hammon N."/>
            <person name="Israni S."/>
            <person name="Pitluck S."/>
            <person name="Chertkov O."/>
            <person name="Saunders E.H."/>
            <person name="Brettin T."/>
            <person name="Bruce D."/>
            <person name="Han C."/>
            <person name="Tapia R."/>
            <person name="Gilna P."/>
            <person name="Schmutz J."/>
            <person name="Larimer F."/>
            <person name="Land M."/>
            <person name="Kyrpides N."/>
            <person name="Anderson I."/>
            <person name="Richardson P."/>
            <person name="Ragsdale S."/>
        </authorList>
    </citation>
    <scope>NUCLEOTIDE SEQUENCE</scope>
    <source>
        <strain evidence="1">ATCC 39073</strain>
    </source>
</reference>
<dbReference type="STRING" id="264732.Moth_1668"/>
<dbReference type="PATRIC" id="fig|264732.11.peg.1808"/>
<name>Q2RHW9_MOOTA</name>
<dbReference type="AlphaFoldDB" id="Q2RHW9"/>
<dbReference type="OrthoDB" id="2037287at2"/>
<accession>Q2RHW9</accession>
<dbReference type="EnsemblBacteria" id="ABC19970">
    <property type="protein sequence ID" value="ABC19970"/>
    <property type="gene ID" value="Moth_1668"/>
</dbReference>
<gene>
    <name evidence="1" type="ordered locus">Moth_1668</name>
</gene>
<sequence length="317" mass="36348">MQTIQRKIGFFGVELKRVNGEILAPIPNYEQVSRQIFLDIENLPFEGEFNRYLTLENMNNLFMFVDEHSDTICGRLIVTRRNLLPDVERHGNLIPLNIPDDSGLAEITHFVFFPDKKIIGIEFNYYGPRPSSLALYIQRKANGLINDVTFKPILNHDIDDLLRRIGEVALIEIEVQKNGVDILKQLDENLASAFKAAANASDAETIEILLRRKRYSRKGFSFPWLLEKVKDLLNSPDPDVRGNIGKFKVRGTDKLTEEQRTFDLLQDKFVASKKVVRTDDRRRSIDKNSMYNAIKSAFQELYSQLVLVGNSDGELKG</sequence>
<organism evidence="1">
    <name type="scientific">Moorella thermoacetica (strain ATCC 39073 / JCM 9320)</name>
    <dbReference type="NCBI Taxonomy" id="264732"/>
    <lineage>
        <taxon>Bacteria</taxon>
        <taxon>Bacillati</taxon>
        <taxon>Bacillota</taxon>
        <taxon>Clostridia</taxon>
        <taxon>Neomoorellales</taxon>
        <taxon>Neomoorellaceae</taxon>
        <taxon>Neomoorella</taxon>
    </lineage>
</organism>